<evidence type="ECO:0000256" key="3">
    <source>
        <dbReference type="ARBA" id="ARBA00022448"/>
    </source>
</evidence>
<keyword evidence="8" id="KW-0472">Membrane</keyword>
<evidence type="ECO:0000256" key="4">
    <source>
        <dbReference type="ARBA" id="ARBA00022475"/>
    </source>
</evidence>
<dbReference type="InterPro" id="IPR003439">
    <property type="entry name" value="ABC_transporter-like_ATP-bd"/>
</dbReference>
<feature type="domain" description="ABC transporter" evidence="9">
    <location>
        <begin position="6"/>
        <end position="240"/>
    </location>
</feature>
<dbReference type="NCBIfam" id="TIGR04520">
    <property type="entry name" value="ECF_ATPase_1"/>
    <property type="match status" value="1"/>
</dbReference>
<dbReference type="PROSITE" id="PS00211">
    <property type="entry name" value="ABC_TRANSPORTER_1"/>
    <property type="match status" value="1"/>
</dbReference>
<keyword evidence="11" id="KW-1185">Reference proteome</keyword>
<dbReference type="PANTHER" id="PTHR43553">
    <property type="entry name" value="HEAVY METAL TRANSPORTER"/>
    <property type="match status" value="1"/>
</dbReference>
<proteinExistence type="inferred from homology"/>
<dbReference type="GO" id="GO:0043190">
    <property type="term" value="C:ATP-binding cassette (ABC) transporter complex"/>
    <property type="evidence" value="ECO:0007669"/>
    <property type="project" value="TreeGrafter"/>
</dbReference>
<protein>
    <submittedName>
        <fullName evidence="10">Cobalt transporter ATP-binding subunit</fullName>
    </submittedName>
</protein>
<dbReference type="NCBIfam" id="NF010156">
    <property type="entry name" value="PRK13635.1"/>
    <property type="match status" value="1"/>
</dbReference>
<organism evidence="10 11">
    <name type="scientific">Liquorilactobacillus aquaticus DSM 21051</name>
    <dbReference type="NCBI Taxonomy" id="1423725"/>
    <lineage>
        <taxon>Bacteria</taxon>
        <taxon>Bacillati</taxon>
        <taxon>Bacillota</taxon>
        <taxon>Bacilli</taxon>
        <taxon>Lactobacillales</taxon>
        <taxon>Lactobacillaceae</taxon>
        <taxon>Liquorilactobacillus</taxon>
    </lineage>
</organism>
<evidence type="ECO:0000256" key="1">
    <source>
        <dbReference type="ARBA" id="ARBA00004202"/>
    </source>
</evidence>
<dbReference type="CDD" id="cd03225">
    <property type="entry name" value="ABC_cobalt_CbiO_domain1"/>
    <property type="match status" value="1"/>
</dbReference>
<sequence length="279" mass="30937">MEEPIIEISDLSFKYPQQKREALSHLDLTVTSGEWVAVIGHNGSGKSTLAKLVDGLLVPETGTVKIAGVSLTSETLWDIRKNIGMVFQNPDNQFVGANVEEDVAFGLENQGVPREQMIERVRSALESVGMWDFAQHEPARLSGGQKQRVALAGVIALRPKIIIMDEATSMLDPEGRKEIIQLIKNLNQKNGFTVISITHDIEEASLAERVVVIDDGVLVQNDKPENVFQRGAALIESGLDIPFSEKLKNEIKNYGIEVPQEYLTEKGMVDWLCQFISKK</sequence>
<dbReference type="OrthoDB" id="9784332at2"/>
<evidence type="ECO:0000256" key="5">
    <source>
        <dbReference type="ARBA" id="ARBA00022741"/>
    </source>
</evidence>
<dbReference type="STRING" id="1423725.FC19_GL000068"/>
<evidence type="ECO:0000256" key="2">
    <source>
        <dbReference type="ARBA" id="ARBA00005417"/>
    </source>
</evidence>
<evidence type="ECO:0000256" key="7">
    <source>
        <dbReference type="ARBA" id="ARBA00022967"/>
    </source>
</evidence>
<dbReference type="AlphaFoldDB" id="A0A0R2D3Q8"/>
<dbReference type="GO" id="GO:0016887">
    <property type="term" value="F:ATP hydrolysis activity"/>
    <property type="evidence" value="ECO:0007669"/>
    <property type="project" value="InterPro"/>
</dbReference>
<comment type="similarity">
    <text evidence="2">Belongs to the ABC transporter superfamily.</text>
</comment>
<keyword evidence="5" id="KW-0547">Nucleotide-binding</keyword>
<keyword evidence="6 10" id="KW-0067">ATP-binding</keyword>
<dbReference type="SUPFAM" id="SSF52540">
    <property type="entry name" value="P-loop containing nucleoside triphosphate hydrolases"/>
    <property type="match status" value="1"/>
</dbReference>
<dbReference type="PANTHER" id="PTHR43553:SF24">
    <property type="entry name" value="ENERGY-COUPLING FACTOR TRANSPORTER ATP-BINDING PROTEIN ECFA1"/>
    <property type="match status" value="1"/>
</dbReference>
<dbReference type="Gene3D" id="3.40.50.300">
    <property type="entry name" value="P-loop containing nucleotide triphosphate hydrolases"/>
    <property type="match status" value="1"/>
</dbReference>
<evidence type="ECO:0000256" key="8">
    <source>
        <dbReference type="ARBA" id="ARBA00023136"/>
    </source>
</evidence>
<comment type="caution">
    <text evidence="10">The sequence shown here is derived from an EMBL/GenBank/DDBJ whole genome shotgun (WGS) entry which is preliminary data.</text>
</comment>
<evidence type="ECO:0000313" key="10">
    <source>
        <dbReference type="EMBL" id="KRM94966.1"/>
    </source>
</evidence>
<dbReference type="InterPro" id="IPR017871">
    <property type="entry name" value="ABC_transporter-like_CS"/>
</dbReference>
<dbReference type="InterPro" id="IPR050095">
    <property type="entry name" value="ECF_ABC_transporter_ATP-bd"/>
</dbReference>
<evidence type="ECO:0000313" key="11">
    <source>
        <dbReference type="Proteomes" id="UP000051015"/>
    </source>
</evidence>
<dbReference type="PATRIC" id="fig|1423725.3.peg.68"/>
<dbReference type="EMBL" id="AYZD01000034">
    <property type="protein sequence ID" value="KRM94966.1"/>
    <property type="molecule type" value="Genomic_DNA"/>
</dbReference>
<dbReference type="GO" id="GO:0005524">
    <property type="term" value="F:ATP binding"/>
    <property type="evidence" value="ECO:0007669"/>
    <property type="project" value="UniProtKB-KW"/>
</dbReference>
<keyword evidence="4" id="KW-1003">Cell membrane</keyword>
<keyword evidence="3" id="KW-0813">Transport</keyword>
<dbReference type="Pfam" id="PF00005">
    <property type="entry name" value="ABC_tran"/>
    <property type="match status" value="1"/>
</dbReference>
<dbReference type="Proteomes" id="UP000051015">
    <property type="component" value="Unassembled WGS sequence"/>
</dbReference>
<evidence type="ECO:0000256" key="6">
    <source>
        <dbReference type="ARBA" id="ARBA00022840"/>
    </source>
</evidence>
<dbReference type="GO" id="GO:0042626">
    <property type="term" value="F:ATPase-coupled transmembrane transporter activity"/>
    <property type="evidence" value="ECO:0007669"/>
    <property type="project" value="TreeGrafter"/>
</dbReference>
<gene>
    <name evidence="10" type="ORF">FC19_GL000068</name>
</gene>
<keyword evidence="7" id="KW-1278">Translocase</keyword>
<dbReference type="FunFam" id="3.40.50.300:FF:000224">
    <property type="entry name" value="Energy-coupling factor transporter ATP-binding protein EcfA"/>
    <property type="match status" value="1"/>
</dbReference>
<dbReference type="NCBIfam" id="NF010167">
    <property type="entry name" value="PRK13648.1"/>
    <property type="match status" value="1"/>
</dbReference>
<accession>A0A0R2D3Q8</accession>
<reference evidence="10 11" key="1">
    <citation type="journal article" date="2015" name="Genome Announc.">
        <title>Expanding the biotechnology potential of lactobacilli through comparative genomics of 213 strains and associated genera.</title>
        <authorList>
            <person name="Sun Z."/>
            <person name="Harris H.M."/>
            <person name="McCann A."/>
            <person name="Guo C."/>
            <person name="Argimon S."/>
            <person name="Zhang W."/>
            <person name="Yang X."/>
            <person name="Jeffery I.B."/>
            <person name="Cooney J.C."/>
            <person name="Kagawa T.F."/>
            <person name="Liu W."/>
            <person name="Song Y."/>
            <person name="Salvetti E."/>
            <person name="Wrobel A."/>
            <person name="Rasinkangas P."/>
            <person name="Parkhill J."/>
            <person name="Rea M.C."/>
            <person name="O'Sullivan O."/>
            <person name="Ritari J."/>
            <person name="Douillard F.P."/>
            <person name="Paul Ross R."/>
            <person name="Yang R."/>
            <person name="Briner A.E."/>
            <person name="Felis G.E."/>
            <person name="de Vos W.M."/>
            <person name="Barrangou R."/>
            <person name="Klaenhammer T.R."/>
            <person name="Caufield P.W."/>
            <person name="Cui Y."/>
            <person name="Zhang H."/>
            <person name="O'Toole P.W."/>
        </authorList>
    </citation>
    <scope>NUCLEOTIDE SEQUENCE [LARGE SCALE GENOMIC DNA]</scope>
    <source>
        <strain evidence="10 11">DSM 21051</strain>
    </source>
</reference>
<dbReference type="InterPro" id="IPR003593">
    <property type="entry name" value="AAA+_ATPase"/>
</dbReference>
<evidence type="ECO:0000259" key="9">
    <source>
        <dbReference type="PROSITE" id="PS50893"/>
    </source>
</evidence>
<dbReference type="InterPro" id="IPR027417">
    <property type="entry name" value="P-loop_NTPase"/>
</dbReference>
<name>A0A0R2D3Q8_9LACO</name>
<dbReference type="RefSeq" id="WP_057876951.1">
    <property type="nucleotide sequence ID" value="NZ_AYZD01000034.1"/>
</dbReference>
<dbReference type="InterPro" id="IPR030947">
    <property type="entry name" value="EcfA_1"/>
</dbReference>
<dbReference type="SMART" id="SM00382">
    <property type="entry name" value="AAA"/>
    <property type="match status" value="1"/>
</dbReference>
<comment type="subcellular location">
    <subcellularLocation>
        <location evidence="1">Cell membrane</location>
        <topology evidence="1">Peripheral membrane protein</topology>
    </subcellularLocation>
</comment>
<dbReference type="InterPro" id="IPR015856">
    <property type="entry name" value="ABC_transpr_CbiO/EcfA_su"/>
</dbReference>
<dbReference type="PROSITE" id="PS50893">
    <property type="entry name" value="ABC_TRANSPORTER_2"/>
    <property type="match status" value="1"/>
</dbReference>